<dbReference type="Pfam" id="PF14929">
    <property type="entry name" value="TAF1_subA"/>
    <property type="match status" value="1"/>
</dbReference>
<dbReference type="GeneID" id="107432494"/>
<dbReference type="PANTHER" id="PTHR36720">
    <property type="entry name" value="TAF RNA POLYMERASE I SUBUNIT A"/>
    <property type="match status" value="1"/>
</dbReference>
<proteinExistence type="predicted"/>
<dbReference type="InterPro" id="IPR039495">
    <property type="entry name" value="TAF1A"/>
</dbReference>
<name>A0A6P6FLG5_ZIZJJ</name>
<accession>A0A6P6FLG5</accession>
<dbReference type="GO" id="GO:0006360">
    <property type="term" value="P:transcription by RNA polymerase I"/>
    <property type="evidence" value="ECO:0007669"/>
    <property type="project" value="InterPro"/>
</dbReference>
<evidence type="ECO:0000313" key="2">
    <source>
        <dbReference type="RefSeq" id="XP_024922553.2"/>
    </source>
</evidence>
<dbReference type="AlphaFoldDB" id="A0A6P6FLG5"/>
<sequence>MELLDHMGGDYFSRTRIKNIYDVWMRKLGSMRIWPIEHRFAVHVEFVLFCLSQGNVEDAYQAALGLMQEREFGKDPVSNLIVGLTYRHLWFSTIPKEMQWVESEQFHTTRQTNELHAYSERLSAVNAQEAATALHCDSDTSIVNGKMLTTDADSRLHREPSAGVDDMQTDTLPQNFQTQDFYANSAESTGNEAFMSNHGDQSQNVCIFSALEGLDLLLLPLRLPHSKGNFEELFYLHRQLLNDYYKDAVKYLRLALYSTPPMLASLLPLIQLLLIGGQVDEALDELEKFCSDSNTALPIRLRARLLEHFDCNNSALLSTCFEDNLKKDPTCCYSLAKLVSMHQNGDYSPESLLEMIAMHLDATYADFNTWREFALCFLKLSQHEDDRVSVCLNEDGYKHHSLVCFSKTPKIFTEGKSGKSWRLRCRWWLTRHFSHKILSSEILAGDFQLLTHKAACAAHMYGEEFDYVAGANTSLKETGERDLLLFLQMNIQSCVGFYSNFRRNTN</sequence>
<dbReference type="PANTHER" id="PTHR36720:SF1">
    <property type="entry name" value="TAF RNA POLYMERASE I SUBUNIT A"/>
    <property type="match status" value="1"/>
</dbReference>
<dbReference type="GO" id="GO:0000120">
    <property type="term" value="C:RNA polymerase I transcription regulator complex"/>
    <property type="evidence" value="ECO:0007669"/>
    <property type="project" value="InterPro"/>
</dbReference>
<protein>
    <submittedName>
        <fullName evidence="2">Uncharacterized protein LOC107432494 isoform X2</fullName>
    </submittedName>
</protein>
<organism evidence="1 2">
    <name type="scientific">Ziziphus jujuba</name>
    <name type="common">Chinese jujube</name>
    <name type="synonym">Ziziphus sativa</name>
    <dbReference type="NCBI Taxonomy" id="326968"/>
    <lineage>
        <taxon>Eukaryota</taxon>
        <taxon>Viridiplantae</taxon>
        <taxon>Streptophyta</taxon>
        <taxon>Embryophyta</taxon>
        <taxon>Tracheophyta</taxon>
        <taxon>Spermatophyta</taxon>
        <taxon>Magnoliopsida</taxon>
        <taxon>eudicotyledons</taxon>
        <taxon>Gunneridae</taxon>
        <taxon>Pentapetalae</taxon>
        <taxon>rosids</taxon>
        <taxon>fabids</taxon>
        <taxon>Rosales</taxon>
        <taxon>Rhamnaceae</taxon>
        <taxon>Paliureae</taxon>
        <taxon>Ziziphus</taxon>
    </lineage>
</organism>
<gene>
    <name evidence="2" type="primary">LOC107432494</name>
</gene>
<dbReference type="Proteomes" id="UP001652623">
    <property type="component" value="Chromosome 11"/>
</dbReference>
<dbReference type="RefSeq" id="XP_024922553.2">
    <property type="nucleotide sequence ID" value="XM_025066785.3"/>
</dbReference>
<reference evidence="2" key="1">
    <citation type="submission" date="2025-08" db="UniProtKB">
        <authorList>
            <consortium name="RefSeq"/>
        </authorList>
    </citation>
    <scope>IDENTIFICATION</scope>
    <source>
        <tissue evidence="2">Seedling</tissue>
    </source>
</reference>
<dbReference type="KEGG" id="zju:107432494"/>
<keyword evidence="1" id="KW-1185">Reference proteome</keyword>
<evidence type="ECO:0000313" key="1">
    <source>
        <dbReference type="Proteomes" id="UP001652623"/>
    </source>
</evidence>